<dbReference type="AlphaFoldDB" id="A0A1L7WZ82"/>
<keyword evidence="2" id="KW-1185">Reference proteome</keyword>
<protein>
    <recommendedName>
        <fullName evidence="3">SprT-like domain-containing protein</fullName>
    </recommendedName>
</protein>
<dbReference type="Proteomes" id="UP000184330">
    <property type="component" value="Unassembled WGS sequence"/>
</dbReference>
<evidence type="ECO:0000313" key="2">
    <source>
        <dbReference type="Proteomes" id="UP000184330"/>
    </source>
</evidence>
<proteinExistence type="predicted"/>
<reference evidence="1 2" key="1">
    <citation type="submission" date="2016-03" db="EMBL/GenBank/DDBJ databases">
        <authorList>
            <person name="Ploux O."/>
        </authorList>
    </citation>
    <scope>NUCLEOTIDE SEQUENCE [LARGE SCALE GENOMIC DNA]</scope>
    <source>
        <strain evidence="1 2">UAMH 11012</strain>
    </source>
</reference>
<gene>
    <name evidence="1" type="ORF">PAC_07960</name>
</gene>
<evidence type="ECO:0008006" key="3">
    <source>
        <dbReference type="Google" id="ProtNLM"/>
    </source>
</evidence>
<dbReference type="OrthoDB" id="5236983at2759"/>
<evidence type="ECO:0000313" key="1">
    <source>
        <dbReference type="EMBL" id="CZR58070.1"/>
    </source>
</evidence>
<name>A0A1L7WZ82_9HELO</name>
<organism evidence="1 2">
    <name type="scientific">Phialocephala subalpina</name>
    <dbReference type="NCBI Taxonomy" id="576137"/>
    <lineage>
        <taxon>Eukaryota</taxon>
        <taxon>Fungi</taxon>
        <taxon>Dikarya</taxon>
        <taxon>Ascomycota</taxon>
        <taxon>Pezizomycotina</taxon>
        <taxon>Leotiomycetes</taxon>
        <taxon>Helotiales</taxon>
        <taxon>Mollisiaceae</taxon>
        <taxon>Phialocephala</taxon>
        <taxon>Phialocephala fortinii species complex</taxon>
    </lineage>
</organism>
<dbReference type="EMBL" id="FJOG01000011">
    <property type="protein sequence ID" value="CZR58070.1"/>
    <property type="molecule type" value="Genomic_DNA"/>
</dbReference>
<sequence>MMFRQLVSMDALEHFHTPSPIDEDSFEASKIKPLWHTLEDISTSITAHVEGDRSSRQLMIKDRFEFEGFWNFGNQENLQDLMRFFQFYDGTYFNDLLRDHCRIEVAKHSWPAKRAGGRTPTRKREPYVRVTITQDKTKGNIYERIQRCQTALLHQMLHAMFLLYTCICERGCAHKVRNDSAEDAHHIAWQAAAQAIEEVERAGGSILGFGTDMCRNRSMTNDMMLGYNLPGDAALRSVGLDIVEILKHRDEHRQVTARKNRLRVNTTALRNPSCLRNQWTMEGSYELHVPLPISEEGFELGRMKPLSYSLEAIAAEIREFNPYCTQFCKLEELAPREQKAVQRFRRHGTLNLGDPHNIEDIKNYLDIFNEGYFNGLLTGYRTMELVEAKDLVKRHGVVIDGYCNPFQPGRECDIRYKLEKPHIIISVRQQPGNMFIYDAIKSYHEIILHEMLHAIFDVYRCQCDNGCRQRMERENSGGHHPFDKQQPTLWNQPAGAAPTFGYSLPNEATLRPLHLDFELLFRKLKGYRAAKEEAISKDKSIYAPMRAGNSCIRNQCTVDSWDRSSGFDRSNWIQKYKNARRIQVMGQAQILGSRSIRMYQADGV</sequence>
<accession>A0A1L7WZ82</accession>